<evidence type="ECO:0000256" key="1">
    <source>
        <dbReference type="SAM" id="Phobius"/>
    </source>
</evidence>
<dbReference type="EMBL" id="BSDZ01000023">
    <property type="protein sequence ID" value="GLI65334.1"/>
    <property type="molecule type" value="Genomic_DNA"/>
</dbReference>
<accession>A0ABQ5S6P8</accession>
<proteinExistence type="predicted"/>
<dbReference type="Pfam" id="PF13593">
    <property type="entry name" value="SBF_like"/>
    <property type="match status" value="1"/>
</dbReference>
<feature type="transmembrane region" description="Helical" evidence="1">
    <location>
        <begin position="375"/>
        <end position="397"/>
    </location>
</feature>
<organism evidence="2 3">
    <name type="scientific">Volvox africanus</name>
    <dbReference type="NCBI Taxonomy" id="51714"/>
    <lineage>
        <taxon>Eukaryota</taxon>
        <taxon>Viridiplantae</taxon>
        <taxon>Chlorophyta</taxon>
        <taxon>core chlorophytes</taxon>
        <taxon>Chlorophyceae</taxon>
        <taxon>CS clade</taxon>
        <taxon>Chlamydomonadales</taxon>
        <taxon>Volvocaceae</taxon>
        <taxon>Volvox</taxon>
    </lineage>
</organism>
<feature type="transmembrane region" description="Helical" evidence="1">
    <location>
        <begin position="293"/>
        <end position="314"/>
    </location>
</feature>
<feature type="transmembrane region" description="Helical" evidence="1">
    <location>
        <begin position="437"/>
        <end position="459"/>
    </location>
</feature>
<keyword evidence="1" id="KW-0472">Membrane</keyword>
<keyword evidence="3" id="KW-1185">Reference proteome</keyword>
<protein>
    <submittedName>
        <fullName evidence="2">Uncharacterized protein</fullName>
    </submittedName>
</protein>
<dbReference type="Gene3D" id="1.20.1530.20">
    <property type="match status" value="1"/>
</dbReference>
<evidence type="ECO:0000313" key="3">
    <source>
        <dbReference type="Proteomes" id="UP001165090"/>
    </source>
</evidence>
<dbReference type="PANTHER" id="PTHR18640">
    <property type="entry name" value="SOLUTE CARRIER FAMILY 10 MEMBER 7"/>
    <property type="match status" value="1"/>
</dbReference>
<dbReference type="InterPro" id="IPR038770">
    <property type="entry name" value="Na+/solute_symporter_sf"/>
</dbReference>
<gene>
    <name evidence="2" type="ORF">VaNZ11_008880</name>
</gene>
<dbReference type="InterPro" id="IPR016833">
    <property type="entry name" value="Put_Na-Bile_cotransptr"/>
</dbReference>
<feature type="transmembrane region" description="Helical" evidence="1">
    <location>
        <begin position="409"/>
        <end position="425"/>
    </location>
</feature>
<feature type="transmembrane region" description="Helical" evidence="1">
    <location>
        <begin position="208"/>
        <end position="229"/>
    </location>
</feature>
<feature type="transmembrane region" description="Helical" evidence="1">
    <location>
        <begin position="235"/>
        <end position="252"/>
    </location>
</feature>
<feature type="transmembrane region" description="Helical" evidence="1">
    <location>
        <begin position="326"/>
        <end position="348"/>
    </location>
</feature>
<keyword evidence="1" id="KW-1133">Transmembrane helix</keyword>
<keyword evidence="1" id="KW-0812">Transmembrane</keyword>
<feature type="non-terminal residue" evidence="2">
    <location>
        <position position="550"/>
    </location>
</feature>
<comment type="caution">
    <text evidence="2">The sequence shown here is derived from an EMBL/GenBank/DDBJ whole genome shotgun (WGS) entry which is preliminary data.</text>
</comment>
<dbReference type="PANTHER" id="PTHR18640:SF10">
    <property type="entry name" value="SODIUM_METABOLITE COTRANSPORTER BASS4, CHLOROPLASTIC-RELATED"/>
    <property type="match status" value="1"/>
</dbReference>
<reference evidence="2 3" key="1">
    <citation type="journal article" date="2023" name="IScience">
        <title>Expanded male sex-determining region conserved during the evolution of homothallism in the green alga Volvox.</title>
        <authorList>
            <person name="Yamamoto K."/>
            <person name="Matsuzaki R."/>
            <person name="Mahakham W."/>
            <person name="Heman W."/>
            <person name="Sekimoto H."/>
            <person name="Kawachi M."/>
            <person name="Minakuchi Y."/>
            <person name="Toyoda A."/>
            <person name="Nozaki H."/>
        </authorList>
    </citation>
    <scope>NUCLEOTIDE SEQUENCE [LARGE SCALE GENOMIC DNA]</scope>
    <source>
        <strain evidence="2 3">NIES-4468</strain>
    </source>
</reference>
<dbReference type="Proteomes" id="UP001165090">
    <property type="component" value="Unassembled WGS sequence"/>
</dbReference>
<evidence type="ECO:0000313" key="2">
    <source>
        <dbReference type="EMBL" id="GLI65334.1"/>
    </source>
</evidence>
<sequence>MSHLHHQAHPRTYRPGCIYGSIRTALPLAGDSKTKHSFLAPARRDRMLALGNAFPTAGRVPGLGCYHHRLHPHIKSIFCSQQRPISTFPEMAANRIKTRSELALTMRRCASATGNTPSTSDLRHDDLNYEEHRHQSNNLAASDAAFTASNSNTTPVADMAAVVIGSGNGFASCKAQGPTKVTETAASTGPSSQGKFVIWFRKLVTEQYLPLMLLTALLAAVLKPSWGLAASRTSLQSGVTFTIFIVQGVMLRKGEAEKALDAKGAIAWGLASILFLTPLVAPLAGALPLQPSGLALGLLIFACMPTTLSSGVALTQVLGGNTALALLLTITTNMTSVFTLPFVLPWALQASAALGGFSCGGDNNGVAVQLDPMPLLVQLVQCILLPSLIGAGVRGVLPEIRAWVDSNRRTLSIISGALLSLVPWIQVSKALAQGVAVAPGALATAVSCSLGLHVFYLALNAAAAEVFRLGGADPRVAAPTRRALVVVASQKTLPVAMAVLGRLGPVVGAEAAGCAALTAVFSHLAQTCADFWLVSRWLEYIQRREAKHAA</sequence>
<feature type="transmembrane region" description="Helical" evidence="1">
    <location>
        <begin position="264"/>
        <end position="287"/>
    </location>
</feature>
<name>A0ABQ5S6P8_9CHLO</name>